<dbReference type="KEGG" id="mana:MAMMFC1_02315"/>
<keyword evidence="4" id="KW-1185">Reference proteome</keyword>
<dbReference type="AlphaFoldDB" id="A0A348AKN3"/>
<dbReference type="PANTHER" id="PTHR43685">
    <property type="entry name" value="GLYCOSYLTRANSFERASE"/>
    <property type="match status" value="1"/>
</dbReference>
<dbReference type="Gene3D" id="3.90.550.10">
    <property type="entry name" value="Spore Coat Polysaccharide Biosynthesis Protein SpsA, Chain A"/>
    <property type="match status" value="1"/>
</dbReference>
<dbReference type="EMBL" id="AP018449">
    <property type="protein sequence ID" value="BBB91631.1"/>
    <property type="molecule type" value="Genomic_DNA"/>
</dbReference>
<dbReference type="PANTHER" id="PTHR43685:SF11">
    <property type="entry name" value="GLYCOSYLTRANSFERASE TAGX-RELATED"/>
    <property type="match status" value="1"/>
</dbReference>
<dbReference type="Proteomes" id="UP000276437">
    <property type="component" value="Chromosome"/>
</dbReference>
<comment type="similarity">
    <text evidence="1">Belongs to the glycosyltransferase 2 family.</text>
</comment>
<name>A0A348AKN3_9FIRM</name>
<dbReference type="InterPro" id="IPR029044">
    <property type="entry name" value="Nucleotide-diphossugar_trans"/>
</dbReference>
<feature type="domain" description="Glycosyltransferase 2-like" evidence="2">
    <location>
        <begin position="12"/>
        <end position="163"/>
    </location>
</feature>
<dbReference type="SUPFAM" id="SSF53448">
    <property type="entry name" value="Nucleotide-diphospho-sugar transferases"/>
    <property type="match status" value="1"/>
</dbReference>
<proteinExistence type="inferred from homology"/>
<gene>
    <name evidence="3" type="primary">kfoC_1</name>
    <name evidence="3" type="ORF">MAMMFC1_02315</name>
</gene>
<dbReference type="InterPro" id="IPR001173">
    <property type="entry name" value="Glyco_trans_2-like"/>
</dbReference>
<sequence length="285" mass="32156">MKEETCPAIALAVPSLNQGKFLRSCLDSILAQQGVRFKIALMDGGSTDETRKIIAEYSPRLAYWRSRPDNGQAAAINEGIAALGACDYVGWLNSDDILLPDALRKMAKLLADRPQAGAVYAQGLIIDEDGRKQADYPTQVFNKARFAKNCFICQPATLIRKTAWDAVGGLDVEFHMCMDYDLWWRLLAQGTLEYLAEYTACSRDYATTKTRTAQLANVREAQKLLHRHCGQVPANWILEEVVWQWKEKKEKKHGRPNIMEKLALVVEFALVYAKRRSLGERGYLP</sequence>
<reference evidence="3 4" key="1">
    <citation type="journal article" date="2018" name="Int. J. Syst. Evol. Microbiol.">
        <title>Methylomusa anaerophila gen. nov., sp. nov., an anaerobic methanol-utilizing bacterium isolated from a microbial fuel cell.</title>
        <authorList>
            <person name="Amano N."/>
            <person name="Yamamuro A."/>
            <person name="Miyahara M."/>
            <person name="Kouzuma A."/>
            <person name="Abe T."/>
            <person name="Watanabe K."/>
        </authorList>
    </citation>
    <scope>NUCLEOTIDE SEQUENCE [LARGE SCALE GENOMIC DNA]</scope>
    <source>
        <strain evidence="3 4">MMFC1</strain>
    </source>
</reference>
<evidence type="ECO:0000313" key="4">
    <source>
        <dbReference type="Proteomes" id="UP000276437"/>
    </source>
</evidence>
<accession>A0A348AKN3</accession>
<protein>
    <submittedName>
        <fullName evidence="3">Chondroitin synthase</fullName>
    </submittedName>
</protein>
<evidence type="ECO:0000256" key="1">
    <source>
        <dbReference type="ARBA" id="ARBA00006739"/>
    </source>
</evidence>
<dbReference type="RefSeq" id="WP_126308624.1">
    <property type="nucleotide sequence ID" value="NZ_AP018449.1"/>
</dbReference>
<dbReference type="Pfam" id="PF00535">
    <property type="entry name" value="Glycos_transf_2"/>
    <property type="match status" value="1"/>
</dbReference>
<dbReference type="OrthoDB" id="396512at2"/>
<dbReference type="CDD" id="cd06433">
    <property type="entry name" value="GT_2_WfgS_like"/>
    <property type="match status" value="1"/>
</dbReference>
<organism evidence="3 4">
    <name type="scientific">Methylomusa anaerophila</name>
    <dbReference type="NCBI Taxonomy" id="1930071"/>
    <lineage>
        <taxon>Bacteria</taxon>
        <taxon>Bacillati</taxon>
        <taxon>Bacillota</taxon>
        <taxon>Negativicutes</taxon>
        <taxon>Selenomonadales</taxon>
        <taxon>Sporomusaceae</taxon>
        <taxon>Methylomusa</taxon>
    </lineage>
</organism>
<evidence type="ECO:0000259" key="2">
    <source>
        <dbReference type="Pfam" id="PF00535"/>
    </source>
</evidence>
<dbReference type="InterPro" id="IPR050834">
    <property type="entry name" value="Glycosyltransf_2"/>
</dbReference>
<evidence type="ECO:0000313" key="3">
    <source>
        <dbReference type="EMBL" id="BBB91631.1"/>
    </source>
</evidence>